<dbReference type="Gene3D" id="3.90.1150.10">
    <property type="entry name" value="Aspartate Aminotransferase, domain 1"/>
    <property type="match status" value="1"/>
</dbReference>
<evidence type="ECO:0000313" key="2">
    <source>
        <dbReference type="EMBL" id="MBB6625773.1"/>
    </source>
</evidence>
<dbReference type="AlphaFoldDB" id="A0A7X0RCF4"/>
<name>A0A7X0RCF4_9ACTN</name>
<comment type="caution">
    <text evidence="2">The sequence shown here is derived from an EMBL/GenBank/DDBJ whole genome shotgun (WGS) entry which is preliminary data.</text>
</comment>
<dbReference type="PANTHER" id="PTHR43686:SF1">
    <property type="entry name" value="AMINOTRAN_5 DOMAIN-CONTAINING PROTEIN"/>
    <property type="match status" value="1"/>
</dbReference>
<accession>A0A7X0RCF4</accession>
<dbReference type="EMBL" id="JACKXE010000001">
    <property type="protein sequence ID" value="MBB6625773.1"/>
    <property type="molecule type" value="Genomic_DNA"/>
</dbReference>
<dbReference type="SUPFAM" id="SSF53383">
    <property type="entry name" value="PLP-dependent transferases"/>
    <property type="match status" value="1"/>
</dbReference>
<dbReference type="InterPro" id="IPR015422">
    <property type="entry name" value="PyrdxlP-dep_Trfase_small"/>
</dbReference>
<dbReference type="InterPro" id="IPR015421">
    <property type="entry name" value="PyrdxlP-dep_Trfase_major"/>
</dbReference>
<keyword evidence="2" id="KW-0808">Transferase</keyword>
<reference evidence="2 3" key="1">
    <citation type="submission" date="2020-08" db="EMBL/GenBank/DDBJ databases">
        <authorList>
            <person name="Seo M.-J."/>
        </authorList>
    </citation>
    <scope>NUCLEOTIDE SEQUENCE [LARGE SCALE GENOMIC DNA]</scope>
    <source>
        <strain evidence="2 3">KIGAM211</strain>
    </source>
</reference>
<proteinExistence type="predicted"/>
<evidence type="ECO:0000259" key="1">
    <source>
        <dbReference type="Pfam" id="PF00266"/>
    </source>
</evidence>
<protein>
    <submittedName>
        <fullName evidence="2">Aminotransferase class V-fold PLP-dependent enzyme</fullName>
    </submittedName>
</protein>
<sequence length="570" mass="62009">MEHHDEAEQREALLRLIRESVIGDDQVMQTPYGARRVTYADYTASGRALTFLEDFLRDQVLPGYANTHTESSGTGLQTTRLRDDARAIIHAAVGGDDDTVVLFAGSGCTGAIAKLIGVLGLRIPSVLDDLHDLSGHIPPSQRPVVFVGPYEHHSNEIPWRESIADVVVIRQDADGGVDQADLREQLEKHAERPLKIGTFSAASNVTGIVSDTAGISTLLHEHGALSFWDFAAAAPYVDIEMGVVDPARPLSYKDAIFLSPHKFIGGPQTPGVLVARRELFANRVPDVPGGGTVAYVNDDDHRYLDDPTHREEGGTPAIIESVRAGLVFQLKQAVGTTTIREQEDRHLARAVAAWQDEPGIELLGNLDAKRLSIVSFVLRSPSGRYLHHNYVVALLNDLFGIQSRGGCSCAGPYGHRLLGIDLARSHEFEREITGGCEGIKPGWVRINFNYFVSDTVADYLVEAVRLVARDGWRLLADYRFDTATGMWRHRDGVVLPPLSLHDISYAGGRASMPTGRATGGEGLLAEHLRDGAAILAAASGPDLSEHPASLSADFEHLRWFDLPRACIAEG</sequence>
<organism evidence="2 3">
    <name type="scientific">Nocardioides luti</name>
    <dbReference type="NCBI Taxonomy" id="2761101"/>
    <lineage>
        <taxon>Bacteria</taxon>
        <taxon>Bacillati</taxon>
        <taxon>Actinomycetota</taxon>
        <taxon>Actinomycetes</taxon>
        <taxon>Propionibacteriales</taxon>
        <taxon>Nocardioidaceae</taxon>
        <taxon>Nocardioides</taxon>
    </lineage>
</organism>
<evidence type="ECO:0000313" key="3">
    <source>
        <dbReference type="Proteomes" id="UP000523955"/>
    </source>
</evidence>
<keyword evidence="3" id="KW-1185">Reference proteome</keyword>
<dbReference type="PANTHER" id="PTHR43686">
    <property type="entry name" value="SULFURTRANSFERASE-RELATED"/>
    <property type="match status" value="1"/>
</dbReference>
<dbReference type="InterPro" id="IPR000192">
    <property type="entry name" value="Aminotrans_V_dom"/>
</dbReference>
<dbReference type="InterPro" id="IPR015424">
    <property type="entry name" value="PyrdxlP-dep_Trfase"/>
</dbReference>
<dbReference type="Pfam" id="PF00266">
    <property type="entry name" value="Aminotran_5"/>
    <property type="match status" value="1"/>
</dbReference>
<keyword evidence="2" id="KW-0032">Aminotransferase</keyword>
<dbReference type="Gene3D" id="3.40.640.10">
    <property type="entry name" value="Type I PLP-dependent aspartate aminotransferase-like (Major domain)"/>
    <property type="match status" value="1"/>
</dbReference>
<dbReference type="GO" id="GO:0008483">
    <property type="term" value="F:transaminase activity"/>
    <property type="evidence" value="ECO:0007669"/>
    <property type="project" value="UniProtKB-KW"/>
</dbReference>
<feature type="domain" description="Aminotransferase class V" evidence="1">
    <location>
        <begin position="40"/>
        <end position="416"/>
    </location>
</feature>
<gene>
    <name evidence="2" type="ORF">H5V45_00435</name>
</gene>
<dbReference type="Proteomes" id="UP000523955">
    <property type="component" value="Unassembled WGS sequence"/>
</dbReference>
<dbReference type="RefSeq" id="WP_185251116.1">
    <property type="nucleotide sequence ID" value="NZ_JACKXE010000001.1"/>
</dbReference>